<dbReference type="PANTHER" id="PTHR30469">
    <property type="entry name" value="MULTIDRUG RESISTANCE PROTEIN MDTA"/>
    <property type="match status" value="1"/>
</dbReference>
<dbReference type="GO" id="GO:1990281">
    <property type="term" value="C:efflux pump complex"/>
    <property type="evidence" value="ECO:0007669"/>
    <property type="project" value="TreeGrafter"/>
</dbReference>
<dbReference type="Gene3D" id="1.10.287.470">
    <property type="entry name" value="Helix hairpin bin"/>
    <property type="match status" value="1"/>
</dbReference>
<dbReference type="EMBL" id="PKUQ01000001">
    <property type="protein sequence ID" value="PLW79045.1"/>
    <property type="molecule type" value="Genomic_DNA"/>
</dbReference>
<proteinExistence type="predicted"/>
<dbReference type="SUPFAM" id="SSF111369">
    <property type="entry name" value="HlyD-like secretion proteins"/>
    <property type="match status" value="1"/>
</dbReference>
<keyword evidence="1" id="KW-0175">Coiled coil</keyword>
<protein>
    <recommendedName>
        <fullName evidence="2">Multidrug resistance protein MdtA-like C-terminal permuted SH3 domain-containing protein</fullName>
    </recommendedName>
</protein>
<dbReference type="RefSeq" id="WP_101532127.1">
    <property type="nucleotide sequence ID" value="NZ_JBFHIU010000123.1"/>
</dbReference>
<dbReference type="InterPro" id="IPR058627">
    <property type="entry name" value="MdtA-like_C"/>
</dbReference>
<name>A0A2N5XX77_9HYPH</name>
<evidence type="ECO:0000313" key="3">
    <source>
        <dbReference type="EMBL" id="PLW79045.1"/>
    </source>
</evidence>
<gene>
    <name evidence="3" type="ORF">C0081_02085</name>
</gene>
<feature type="coiled-coil region" evidence="1">
    <location>
        <begin position="105"/>
        <end position="132"/>
    </location>
</feature>
<comment type="caution">
    <text evidence="3">The sequence shown here is derived from an EMBL/GenBank/DDBJ whole genome shotgun (WGS) entry which is preliminary data.</text>
</comment>
<keyword evidence="4" id="KW-1185">Reference proteome</keyword>
<organism evidence="3 4">
    <name type="scientific">Cohaesibacter celericrescens</name>
    <dbReference type="NCBI Taxonomy" id="2067669"/>
    <lineage>
        <taxon>Bacteria</taxon>
        <taxon>Pseudomonadati</taxon>
        <taxon>Pseudomonadota</taxon>
        <taxon>Alphaproteobacteria</taxon>
        <taxon>Hyphomicrobiales</taxon>
        <taxon>Cohaesibacteraceae</taxon>
    </lineage>
</organism>
<accession>A0A2N5XX77</accession>
<evidence type="ECO:0000259" key="2">
    <source>
        <dbReference type="Pfam" id="PF25967"/>
    </source>
</evidence>
<evidence type="ECO:0000313" key="4">
    <source>
        <dbReference type="Proteomes" id="UP000234881"/>
    </source>
</evidence>
<dbReference type="Gene3D" id="2.40.50.100">
    <property type="match status" value="1"/>
</dbReference>
<evidence type="ECO:0000256" key="1">
    <source>
        <dbReference type="SAM" id="Coils"/>
    </source>
</evidence>
<dbReference type="AlphaFoldDB" id="A0A2N5XX77"/>
<reference evidence="3 4" key="1">
    <citation type="submission" date="2018-01" db="EMBL/GenBank/DDBJ databases">
        <title>The draft genome sequence of Cohaesibacter sp. H1304.</title>
        <authorList>
            <person name="Wang N.-N."/>
            <person name="Du Z.-J."/>
        </authorList>
    </citation>
    <scope>NUCLEOTIDE SEQUENCE [LARGE SCALE GENOMIC DNA]</scope>
    <source>
        <strain evidence="3 4">H1304</strain>
    </source>
</reference>
<dbReference type="OrthoDB" id="9783047at2"/>
<dbReference type="Gene3D" id="2.40.420.20">
    <property type="match status" value="1"/>
</dbReference>
<dbReference type="Pfam" id="PF25967">
    <property type="entry name" value="RND-MFP_C"/>
    <property type="match status" value="1"/>
</dbReference>
<sequence>MKFPMNARQLLFIPPLAIGIGVFLWMNNANKDQTATSIPEQAQAVRVVEIAKRSFIPEISGFGRLEAVQSWSAIAQVEGRASYLDPATAVGKLVPEDSKLIGIDSRNYEIALDRAKANRDSAQAALDELDTTQSNNRATLKLEQEVKSLLQSDLDRQIELKSRGSASQTTVDTARRSLLAQQKVILGIENTLRLVPAQKASLEASIAARDVEIEEAQRSLDNTVITAPFTGLVTEKDIAKDQYMRVGDKMLTLEDISASEVVAEFQPYVLGQLFRSIARLDLQELLVMGEEIDVFDRISELDLKASIRLPDDEGLVIWPAKLVRFNGTADGTTGALGMAVRIETPYKPDPINRRPPLSNGTFVKVTLSARNPLEAIRIPRSAVHTSSDGKTFVYVMDSDSRLATKEIVVGPALDSMIVIREGLNVGDSVVISEPIPAVIGSLLDPVKS</sequence>
<feature type="domain" description="Multidrug resistance protein MdtA-like C-terminal permuted SH3" evidence="2">
    <location>
        <begin position="375"/>
        <end position="433"/>
    </location>
</feature>
<dbReference type="GO" id="GO:0015562">
    <property type="term" value="F:efflux transmembrane transporter activity"/>
    <property type="evidence" value="ECO:0007669"/>
    <property type="project" value="TreeGrafter"/>
</dbReference>
<dbReference type="PANTHER" id="PTHR30469:SF36">
    <property type="entry name" value="BLL3903 PROTEIN"/>
    <property type="match status" value="1"/>
</dbReference>
<dbReference type="Proteomes" id="UP000234881">
    <property type="component" value="Unassembled WGS sequence"/>
</dbReference>
<dbReference type="Gene3D" id="2.40.30.170">
    <property type="match status" value="1"/>
</dbReference>